<evidence type="ECO:0000256" key="5">
    <source>
        <dbReference type="ARBA" id="ARBA00022801"/>
    </source>
</evidence>
<evidence type="ECO:0000256" key="10">
    <source>
        <dbReference type="ARBA" id="ARBA00023172"/>
    </source>
</evidence>
<dbReference type="SUPFAM" id="SSF53098">
    <property type="entry name" value="Ribonuclease H-like"/>
    <property type="match status" value="1"/>
</dbReference>
<dbReference type="PANTHER" id="PTHR42648:SF11">
    <property type="entry name" value="TRANSPOSON TY4-P GAG-POL POLYPROTEIN"/>
    <property type="match status" value="1"/>
</dbReference>
<proteinExistence type="predicted"/>
<gene>
    <name evidence="13" type="ORF">O181_063675</name>
</gene>
<dbReference type="GO" id="GO:0003964">
    <property type="term" value="F:RNA-directed DNA polymerase activity"/>
    <property type="evidence" value="ECO:0007669"/>
    <property type="project" value="UniProtKB-KW"/>
</dbReference>
<dbReference type="InterPro" id="IPR036397">
    <property type="entry name" value="RNaseH_sf"/>
</dbReference>
<keyword evidence="6" id="KW-0460">Magnesium</keyword>
<keyword evidence="1" id="KW-0548">Nucleotidyltransferase</keyword>
<evidence type="ECO:0000259" key="12">
    <source>
        <dbReference type="Pfam" id="PF07727"/>
    </source>
</evidence>
<keyword evidence="7" id="KW-0229">DNA integration</keyword>
<evidence type="ECO:0000256" key="2">
    <source>
        <dbReference type="ARBA" id="ARBA00022722"/>
    </source>
</evidence>
<dbReference type="GO" id="GO:0006310">
    <property type="term" value="P:DNA recombination"/>
    <property type="evidence" value="ECO:0007669"/>
    <property type="project" value="UniProtKB-KW"/>
</dbReference>
<keyword evidence="14" id="KW-1185">Reference proteome</keyword>
<dbReference type="GO" id="GO:0016787">
    <property type="term" value="F:hydrolase activity"/>
    <property type="evidence" value="ECO:0007669"/>
    <property type="project" value="UniProtKB-KW"/>
</dbReference>
<accession>A0A9Q3I2E7</accession>
<keyword evidence="8" id="KW-0695">RNA-directed DNA polymerase</keyword>
<evidence type="ECO:0000256" key="9">
    <source>
        <dbReference type="ARBA" id="ARBA00022932"/>
    </source>
</evidence>
<evidence type="ECO:0000256" key="8">
    <source>
        <dbReference type="ARBA" id="ARBA00022918"/>
    </source>
</evidence>
<keyword evidence="9" id="KW-0808">Transferase</keyword>
<dbReference type="Pfam" id="PF07727">
    <property type="entry name" value="RVT_2"/>
    <property type="match status" value="1"/>
</dbReference>
<dbReference type="AlphaFoldDB" id="A0A9Q3I2E7"/>
<evidence type="ECO:0000256" key="4">
    <source>
        <dbReference type="ARBA" id="ARBA00022759"/>
    </source>
</evidence>
<dbReference type="PANTHER" id="PTHR42648">
    <property type="entry name" value="TRANSPOSASE, PUTATIVE-RELATED"/>
    <property type="match status" value="1"/>
</dbReference>
<dbReference type="GO" id="GO:0004519">
    <property type="term" value="F:endonuclease activity"/>
    <property type="evidence" value="ECO:0007669"/>
    <property type="project" value="UniProtKB-KW"/>
</dbReference>
<sequence>MKWEMLPFITNHLNLLKTDDRNERGNPQEERTSPIPIMKGRILETQCKTQSNVQESICKVSYSLHSLFGHTGLKQLKKIVQQRFGDTAATNLPQKMANCAHCSVMKSICHNFLTSQGHTVLPMDVVGTDLMCPFDGTLPSGGRYALMIRDIGSTYGECHILLCKADATTILLQVLAKWERKTTRKVKVLNSTNGGEFCNASINWGTMHEKSLPYNHKQNSTIEQYNRSIADMGWTLLRSSGLPTPFWGFAFVWAAHVQNSKTDEKTPKELLFGEQPFYKQLRVFGEKVFVHVPKEKQQKLDDQVIEGRVFILSPNNKGWLFFIPATKLLTSSVWADLPDSADGVRTIQWWNIKNPCGKGYEQKKTDISFILNNLTLGEFTREDQVRSQDNLADQLSTMAAAVPVPKTYKQAMNSPDSAQWRTAVEEELRNMDNMGVYEIAPLQAEDKFGLTFAPTATFTSLRVLLTIVGLCKCYVNSFDFVAAYLNTDIKENIWVRPPDGLTVPPSFGCKLQKALYGTKQASYWIIWLHIDDGIVAAEDPVMLTEIRRELGESFRLKWEEGCESIIGVDITTVERGFNLNQGCLIQSIIDTTWNATPATKTPLPAKCNLVTLGENEG</sequence>
<feature type="domain" description="Reverse transcriptase Ty1/copia-type" evidence="12">
    <location>
        <begin position="444"/>
        <end position="523"/>
    </location>
</feature>
<evidence type="ECO:0000256" key="7">
    <source>
        <dbReference type="ARBA" id="ARBA00022908"/>
    </source>
</evidence>
<dbReference type="InterPro" id="IPR012337">
    <property type="entry name" value="RNaseH-like_sf"/>
</dbReference>
<keyword evidence="2" id="KW-0540">Nuclease</keyword>
<evidence type="ECO:0000256" key="3">
    <source>
        <dbReference type="ARBA" id="ARBA00022723"/>
    </source>
</evidence>
<name>A0A9Q3I2E7_9BASI</name>
<evidence type="ECO:0000256" key="1">
    <source>
        <dbReference type="ARBA" id="ARBA00022695"/>
    </source>
</evidence>
<dbReference type="GO" id="GO:0003887">
    <property type="term" value="F:DNA-directed DNA polymerase activity"/>
    <property type="evidence" value="ECO:0007669"/>
    <property type="project" value="UniProtKB-KW"/>
</dbReference>
<comment type="caution">
    <text evidence="13">The sequence shown here is derived from an EMBL/GenBank/DDBJ whole genome shotgun (WGS) entry which is preliminary data.</text>
</comment>
<evidence type="ECO:0000256" key="11">
    <source>
        <dbReference type="ARBA" id="ARBA00023268"/>
    </source>
</evidence>
<evidence type="ECO:0000313" key="14">
    <source>
        <dbReference type="Proteomes" id="UP000765509"/>
    </source>
</evidence>
<reference evidence="13" key="1">
    <citation type="submission" date="2021-03" db="EMBL/GenBank/DDBJ databases">
        <title>Draft genome sequence of rust myrtle Austropuccinia psidii MF-1, a brazilian biotype.</title>
        <authorList>
            <person name="Quecine M.C."/>
            <person name="Pachon D.M.R."/>
            <person name="Bonatelli M.L."/>
            <person name="Correr F.H."/>
            <person name="Franceschini L.M."/>
            <person name="Leite T.F."/>
            <person name="Margarido G.R.A."/>
            <person name="Almeida C.A."/>
            <person name="Ferrarezi J.A."/>
            <person name="Labate C.A."/>
        </authorList>
    </citation>
    <scope>NUCLEOTIDE SEQUENCE</scope>
    <source>
        <strain evidence="13">MF-1</strain>
    </source>
</reference>
<dbReference type="GO" id="GO:0046872">
    <property type="term" value="F:metal ion binding"/>
    <property type="evidence" value="ECO:0007669"/>
    <property type="project" value="UniProtKB-KW"/>
</dbReference>
<dbReference type="EMBL" id="AVOT02030687">
    <property type="protein sequence ID" value="MBW0523960.1"/>
    <property type="molecule type" value="Genomic_DNA"/>
</dbReference>
<keyword evidence="10" id="KW-0233">DNA recombination</keyword>
<keyword evidence="5" id="KW-0378">Hydrolase</keyword>
<protein>
    <recommendedName>
        <fullName evidence="12">Reverse transcriptase Ty1/copia-type domain-containing protein</fullName>
    </recommendedName>
</protein>
<dbReference type="OrthoDB" id="2640446at2759"/>
<evidence type="ECO:0000313" key="13">
    <source>
        <dbReference type="EMBL" id="MBW0523960.1"/>
    </source>
</evidence>
<keyword evidence="9" id="KW-0239">DNA-directed DNA polymerase</keyword>
<keyword evidence="4" id="KW-0255">Endonuclease</keyword>
<dbReference type="Gene3D" id="3.30.420.10">
    <property type="entry name" value="Ribonuclease H-like superfamily/Ribonuclease H"/>
    <property type="match status" value="1"/>
</dbReference>
<dbReference type="InterPro" id="IPR013103">
    <property type="entry name" value="RVT_2"/>
</dbReference>
<dbReference type="Proteomes" id="UP000765509">
    <property type="component" value="Unassembled WGS sequence"/>
</dbReference>
<organism evidence="13 14">
    <name type="scientific">Austropuccinia psidii MF-1</name>
    <dbReference type="NCBI Taxonomy" id="1389203"/>
    <lineage>
        <taxon>Eukaryota</taxon>
        <taxon>Fungi</taxon>
        <taxon>Dikarya</taxon>
        <taxon>Basidiomycota</taxon>
        <taxon>Pucciniomycotina</taxon>
        <taxon>Pucciniomycetes</taxon>
        <taxon>Pucciniales</taxon>
        <taxon>Sphaerophragmiaceae</taxon>
        <taxon>Austropuccinia</taxon>
    </lineage>
</organism>
<dbReference type="GO" id="GO:0015074">
    <property type="term" value="P:DNA integration"/>
    <property type="evidence" value="ECO:0007669"/>
    <property type="project" value="UniProtKB-KW"/>
</dbReference>
<keyword evidence="3" id="KW-0479">Metal-binding</keyword>
<dbReference type="GO" id="GO:0003676">
    <property type="term" value="F:nucleic acid binding"/>
    <property type="evidence" value="ECO:0007669"/>
    <property type="project" value="InterPro"/>
</dbReference>
<dbReference type="InterPro" id="IPR039537">
    <property type="entry name" value="Retrotran_Ty1/copia-like"/>
</dbReference>
<keyword evidence="11" id="KW-0511">Multifunctional enzyme</keyword>
<evidence type="ECO:0000256" key="6">
    <source>
        <dbReference type="ARBA" id="ARBA00022842"/>
    </source>
</evidence>